<evidence type="ECO:0000256" key="6">
    <source>
        <dbReference type="SAM" id="Phobius"/>
    </source>
</evidence>
<evidence type="ECO:0000256" key="5">
    <source>
        <dbReference type="ARBA" id="ARBA00023002"/>
    </source>
</evidence>
<dbReference type="GO" id="GO:0071949">
    <property type="term" value="F:FAD binding"/>
    <property type="evidence" value="ECO:0007669"/>
    <property type="project" value="InterPro"/>
</dbReference>
<dbReference type="GeneID" id="9226576"/>
<dbReference type="Pfam" id="PF01565">
    <property type="entry name" value="FAD_binding_4"/>
    <property type="match status" value="1"/>
</dbReference>
<dbReference type="PANTHER" id="PTHR42973:SF39">
    <property type="entry name" value="FAD-BINDING PCMH-TYPE DOMAIN-CONTAINING PROTEIN"/>
    <property type="match status" value="1"/>
</dbReference>
<dbReference type="InterPro" id="IPR050416">
    <property type="entry name" value="FAD-linked_Oxidoreductase"/>
</dbReference>
<sequence>MPSESNQTTPLLSVRPRQHKNTPCYNWLCKPAGFVLWVVLAALVVILLAGRDSRSLTSCLADADIPHVVRGSRDWARRISPWNLRVTYTPAAVVIPWSVDQIQATVSCGLKNNLRISAKGGGHSSGSYGFGGEDGHLVIDFEQLNQVTLHDNHTAIIQPGARLGHVSVELYNQGRRAIPHGTCPGVGIAGHVLHGGYGRASRTQGLTLDWLKGSRVILANGSIVHCSATENSDLFWGIRGAGSSFGIVTEFEFNTFELPDHVVVFAIELPWNERAVAESLKTVQRLAMTAREELNLAFAVTAYSQTIRGLYFGNEQGLLQALQPLLISLKTRPSLIKTVGWLEGLENFADGEPLDQTYPYNAVLSTLFTNINDADARHSWDILFELHGGPKSAVSRAGTSATSYAHRNKLLLWQLNDFGENGKLPRESFALLKQIMDSVTQSMVEGDWGMYANSIDTQLDSETAQSLYWGENLPRLRDIKARFDPDNVFWNPQGISPSF</sequence>
<dbReference type="PROSITE" id="PS51387">
    <property type="entry name" value="FAD_PCMH"/>
    <property type="match status" value="1"/>
</dbReference>
<dbReference type="PANTHER" id="PTHR42973">
    <property type="entry name" value="BINDING OXIDOREDUCTASE, PUTATIVE (AFU_ORTHOLOGUE AFUA_1G17690)-RELATED"/>
    <property type="match status" value="1"/>
</dbReference>
<reference evidence="9" key="1">
    <citation type="journal article" date="2012" name="MBio">
        <title>Comparative genome analysis of Trichophyton rubrum and related dermatophytes reveals candidate genes involved in infection.</title>
        <authorList>
            <person name="Martinez D.A."/>
            <person name="Oliver B.G."/>
            <person name="Graeser Y."/>
            <person name="Goldberg J.M."/>
            <person name="Li W."/>
            <person name="Martinez-Rossi N.M."/>
            <person name="Monod M."/>
            <person name="Shelest E."/>
            <person name="Barton R.C."/>
            <person name="Birch E."/>
            <person name="Brakhage A.A."/>
            <person name="Chen Z."/>
            <person name="Gurr S.J."/>
            <person name="Heiman D."/>
            <person name="Heitman J."/>
            <person name="Kosti I."/>
            <person name="Rossi A."/>
            <person name="Saif S."/>
            <person name="Samalova M."/>
            <person name="Saunders C.W."/>
            <person name="Shea T."/>
            <person name="Summerbell R.C."/>
            <person name="Xu J."/>
            <person name="Young S."/>
            <person name="Zeng Q."/>
            <person name="Birren B.W."/>
            <person name="Cuomo C.A."/>
            <person name="White T.C."/>
        </authorList>
    </citation>
    <scope>NUCLEOTIDE SEQUENCE [LARGE SCALE GENOMIC DNA]</scope>
    <source>
        <strain evidence="9">ATCC MYA-4605 / CBS 113480</strain>
    </source>
</reference>
<dbReference type="Proteomes" id="UP000002035">
    <property type="component" value="Unassembled WGS sequence"/>
</dbReference>
<dbReference type="SUPFAM" id="SSF56176">
    <property type="entry name" value="FAD-binding/transporter-associated domain-like"/>
    <property type="match status" value="1"/>
</dbReference>
<evidence type="ECO:0000256" key="1">
    <source>
        <dbReference type="ARBA" id="ARBA00001974"/>
    </source>
</evidence>
<evidence type="ECO:0000256" key="4">
    <source>
        <dbReference type="ARBA" id="ARBA00022827"/>
    </source>
</evidence>
<evidence type="ECO:0000256" key="2">
    <source>
        <dbReference type="ARBA" id="ARBA00005466"/>
    </source>
</evidence>
<comment type="cofactor">
    <cofactor evidence="1">
        <name>FAD</name>
        <dbReference type="ChEBI" id="CHEBI:57692"/>
    </cofactor>
</comment>
<dbReference type="VEuPathDB" id="FungiDB:MCYG_08724"/>
<organism evidence="8 9">
    <name type="scientific">Arthroderma otae (strain ATCC MYA-4605 / CBS 113480)</name>
    <name type="common">Microsporum canis</name>
    <dbReference type="NCBI Taxonomy" id="554155"/>
    <lineage>
        <taxon>Eukaryota</taxon>
        <taxon>Fungi</taxon>
        <taxon>Dikarya</taxon>
        <taxon>Ascomycota</taxon>
        <taxon>Pezizomycotina</taxon>
        <taxon>Eurotiomycetes</taxon>
        <taxon>Eurotiomycetidae</taxon>
        <taxon>Onygenales</taxon>
        <taxon>Arthrodermataceae</taxon>
        <taxon>Microsporum</taxon>
    </lineage>
</organism>
<evidence type="ECO:0000259" key="7">
    <source>
        <dbReference type="PROSITE" id="PS51387"/>
    </source>
</evidence>
<evidence type="ECO:0000313" key="8">
    <source>
        <dbReference type="EMBL" id="EEQ28565.1"/>
    </source>
</evidence>
<dbReference type="GO" id="GO:0016491">
    <property type="term" value="F:oxidoreductase activity"/>
    <property type="evidence" value="ECO:0007669"/>
    <property type="project" value="UniProtKB-KW"/>
</dbReference>
<dbReference type="OrthoDB" id="407275at2759"/>
<dbReference type="HOGENOM" id="CLU_018354_10_1_1"/>
<dbReference type="InterPro" id="IPR036318">
    <property type="entry name" value="FAD-bd_PCMH-like_sf"/>
</dbReference>
<keyword evidence="5" id="KW-0560">Oxidoreductase</keyword>
<dbReference type="OMA" id="RYMELTR"/>
<dbReference type="InterPro" id="IPR016169">
    <property type="entry name" value="FAD-bd_PCMH_sub2"/>
</dbReference>
<dbReference type="eggNOG" id="ENOG502QVGN">
    <property type="taxonomic scope" value="Eukaryota"/>
</dbReference>
<dbReference type="AlphaFoldDB" id="C5G1A2"/>
<protein>
    <submittedName>
        <fullName evidence="8">Glucooligosaccharide oxidase</fullName>
    </submittedName>
</protein>
<proteinExistence type="inferred from homology"/>
<keyword evidence="6" id="KW-1133">Transmembrane helix</keyword>
<dbReference type="STRING" id="554155.C5G1A2"/>
<keyword evidence="4" id="KW-0274">FAD</keyword>
<dbReference type="RefSeq" id="XP_002842584.1">
    <property type="nucleotide sequence ID" value="XM_002842538.1"/>
</dbReference>
<evidence type="ECO:0000313" key="9">
    <source>
        <dbReference type="Proteomes" id="UP000002035"/>
    </source>
</evidence>
<dbReference type="Gene3D" id="3.40.462.20">
    <property type="match status" value="1"/>
</dbReference>
<gene>
    <name evidence="8" type="ORF">MCYG_08724</name>
</gene>
<keyword evidence="6" id="KW-0472">Membrane</keyword>
<keyword evidence="3" id="KW-0285">Flavoprotein</keyword>
<keyword evidence="9" id="KW-1185">Reference proteome</keyword>
<evidence type="ECO:0000256" key="3">
    <source>
        <dbReference type="ARBA" id="ARBA00022630"/>
    </source>
</evidence>
<keyword evidence="6" id="KW-0812">Transmembrane</keyword>
<dbReference type="Gene3D" id="3.30.465.10">
    <property type="match status" value="1"/>
</dbReference>
<dbReference type="Pfam" id="PF08031">
    <property type="entry name" value="BBE"/>
    <property type="match status" value="1"/>
</dbReference>
<accession>C5G1A2</accession>
<name>C5G1A2_ARTOC</name>
<dbReference type="InterPro" id="IPR016166">
    <property type="entry name" value="FAD-bd_PCMH"/>
</dbReference>
<feature type="transmembrane region" description="Helical" evidence="6">
    <location>
        <begin position="32"/>
        <end position="50"/>
    </location>
</feature>
<dbReference type="EMBL" id="DS995710">
    <property type="protein sequence ID" value="EEQ28565.1"/>
    <property type="molecule type" value="Genomic_DNA"/>
</dbReference>
<dbReference type="InterPro" id="IPR006094">
    <property type="entry name" value="Oxid_FAD_bind_N"/>
</dbReference>
<feature type="domain" description="FAD-binding PCMH-type" evidence="7">
    <location>
        <begin position="86"/>
        <end position="258"/>
    </location>
</feature>
<comment type="similarity">
    <text evidence="2">Belongs to the oxygen-dependent FAD-linked oxidoreductase family.</text>
</comment>
<dbReference type="InterPro" id="IPR012951">
    <property type="entry name" value="BBE"/>
</dbReference>